<sequence>MMVCSTYTALLLLVILQTASESPASCSFPTSLCCPGCNNSATVMASFVTSTGSFPETAVLTTIRLVILLLTTSAITTEDRTSTTSPLTSSKSPTSRSNSVTTEEQKQKDPTRVIMKVRGNLNTHTGRGDRRPCRLGVSLEHTFKEHCGDCTVGLQILSHKAITNDS</sequence>
<proteinExistence type="predicted"/>
<evidence type="ECO:0000313" key="4">
    <source>
        <dbReference type="Proteomes" id="UP000823561"/>
    </source>
</evidence>
<organism evidence="3 4">
    <name type="scientific">Alosa alosa</name>
    <name type="common">allis shad</name>
    <dbReference type="NCBI Taxonomy" id="278164"/>
    <lineage>
        <taxon>Eukaryota</taxon>
        <taxon>Metazoa</taxon>
        <taxon>Chordata</taxon>
        <taxon>Craniata</taxon>
        <taxon>Vertebrata</taxon>
        <taxon>Euteleostomi</taxon>
        <taxon>Actinopterygii</taxon>
        <taxon>Neopterygii</taxon>
        <taxon>Teleostei</taxon>
        <taxon>Clupei</taxon>
        <taxon>Clupeiformes</taxon>
        <taxon>Clupeoidei</taxon>
        <taxon>Clupeidae</taxon>
        <taxon>Alosa</taxon>
    </lineage>
</organism>
<feature type="signal peptide" evidence="2">
    <location>
        <begin position="1"/>
        <end position="24"/>
    </location>
</feature>
<feature type="region of interest" description="Disordered" evidence="1">
    <location>
        <begin position="79"/>
        <end position="111"/>
    </location>
</feature>
<keyword evidence="4" id="KW-1185">Reference proteome</keyword>
<dbReference type="EMBL" id="JADWDJ010000001">
    <property type="protein sequence ID" value="KAG5286598.1"/>
    <property type="molecule type" value="Genomic_DNA"/>
</dbReference>
<dbReference type="AlphaFoldDB" id="A0AAV6HGV9"/>
<comment type="caution">
    <text evidence="3">The sequence shown here is derived from an EMBL/GenBank/DDBJ whole genome shotgun (WGS) entry which is preliminary data.</text>
</comment>
<accession>A0AAV6HGV9</accession>
<keyword evidence="2" id="KW-0732">Signal</keyword>
<evidence type="ECO:0000256" key="2">
    <source>
        <dbReference type="SAM" id="SignalP"/>
    </source>
</evidence>
<protein>
    <submittedName>
        <fullName evidence="3">Uncharacterized protein</fullName>
    </submittedName>
</protein>
<feature type="compositionally biased region" description="Low complexity" evidence="1">
    <location>
        <begin position="82"/>
        <end position="101"/>
    </location>
</feature>
<evidence type="ECO:0000256" key="1">
    <source>
        <dbReference type="SAM" id="MobiDB-lite"/>
    </source>
</evidence>
<name>A0AAV6HGV9_9TELE</name>
<gene>
    <name evidence="3" type="ORF">AALO_G00016730</name>
</gene>
<feature type="chain" id="PRO_5043652711" evidence="2">
    <location>
        <begin position="25"/>
        <end position="166"/>
    </location>
</feature>
<evidence type="ECO:0000313" key="3">
    <source>
        <dbReference type="EMBL" id="KAG5286598.1"/>
    </source>
</evidence>
<dbReference type="Proteomes" id="UP000823561">
    <property type="component" value="Chromosome 1"/>
</dbReference>
<reference evidence="3 4" key="1">
    <citation type="submission" date="2020-10" db="EMBL/GenBank/DDBJ databases">
        <title>Chromosome-scale genome assembly of the Allis shad, Alosa alosa.</title>
        <authorList>
            <person name="Margot Z."/>
            <person name="Christophe K."/>
            <person name="Cabau C."/>
            <person name="Louis A."/>
            <person name="Berthelot C."/>
            <person name="Parey E."/>
            <person name="Roest Crollius H."/>
            <person name="Montfort J."/>
            <person name="Robinson-Rechavi M."/>
            <person name="Bucao C."/>
            <person name="Bouchez O."/>
            <person name="Gislard M."/>
            <person name="Lluch J."/>
            <person name="Milhes M."/>
            <person name="Lampietro C."/>
            <person name="Lopez Roques C."/>
            <person name="Donnadieu C."/>
            <person name="Braasch I."/>
            <person name="Desvignes T."/>
            <person name="Postlethwait J."/>
            <person name="Bobe J."/>
            <person name="Guiguen Y."/>
        </authorList>
    </citation>
    <scope>NUCLEOTIDE SEQUENCE [LARGE SCALE GENOMIC DNA]</scope>
    <source>
        <strain evidence="3">M-15738</strain>
        <tissue evidence="3">Blood</tissue>
    </source>
</reference>